<dbReference type="Proteomes" id="UP000663844">
    <property type="component" value="Unassembled WGS sequence"/>
</dbReference>
<dbReference type="SUPFAM" id="SSF81321">
    <property type="entry name" value="Family A G protein-coupled receptor-like"/>
    <property type="match status" value="1"/>
</dbReference>
<keyword evidence="3 8" id="KW-1133">Transmembrane helix</keyword>
<dbReference type="Pfam" id="PF00001">
    <property type="entry name" value="7tm_1"/>
    <property type="match status" value="1"/>
</dbReference>
<dbReference type="PANTHER" id="PTHR24243:SF208">
    <property type="entry name" value="PYROKININ-1 RECEPTOR"/>
    <property type="match status" value="1"/>
</dbReference>
<dbReference type="EMBL" id="CAJNOI010003428">
    <property type="protein sequence ID" value="CAF1517923.1"/>
    <property type="molecule type" value="Genomic_DNA"/>
</dbReference>
<evidence type="ECO:0000313" key="10">
    <source>
        <dbReference type="EMBL" id="CAF1482045.1"/>
    </source>
</evidence>
<dbReference type="EMBL" id="CAJOAZ010003508">
    <property type="protein sequence ID" value="CAF4012113.1"/>
    <property type="molecule type" value="Genomic_DNA"/>
</dbReference>
<dbReference type="AlphaFoldDB" id="A0A815RSE2"/>
<dbReference type="Proteomes" id="UP000663877">
    <property type="component" value="Unassembled WGS sequence"/>
</dbReference>
<evidence type="ECO:0000256" key="8">
    <source>
        <dbReference type="SAM" id="Phobius"/>
    </source>
</evidence>
<evidence type="ECO:0000259" key="9">
    <source>
        <dbReference type="PROSITE" id="PS50262"/>
    </source>
</evidence>
<name>A0A815RSE2_9BILA</name>
<dbReference type="EMBL" id="CAJNOG010001961">
    <property type="protein sequence ID" value="CAF1482045.1"/>
    <property type="molecule type" value="Genomic_DNA"/>
</dbReference>
<dbReference type="Proteomes" id="UP000663881">
    <property type="component" value="Unassembled WGS sequence"/>
</dbReference>
<protein>
    <recommendedName>
        <fullName evidence="9">G-protein coupled receptors family 1 profile domain-containing protein</fullName>
    </recommendedName>
</protein>
<evidence type="ECO:0000256" key="7">
    <source>
        <dbReference type="ARBA" id="ARBA00023224"/>
    </source>
</evidence>
<sequence length="306" mass="34242">MSLQYAGEQLTAYGGIFLLVTGVTGDALNIFIFLTIRIYRTTPCTFFFLVGLTHDIGQLLISLTELIFKTGYGIDPTRTSTFLCKSRLYLVNGFATVSLSCSCLAVIDQFLVTSRSARLRGWSNITWAYRLALVAFSIAWLTSIPIAIHTEILPTISTCIPDANLTAYLPFASLLTLSALPVSVMLTFGYLAYRNIRLTTALTRHRVDRQLTRMICMQVILIAVCQIPYGIFNAYTLLTANVTKDADRLDKELFASRIAALLNYGTSSGNFYVFLVTSSRFRQIVKDKIFWWRPQNQIGPVTVETT</sequence>
<evidence type="ECO:0000313" key="14">
    <source>
        <dbReference type="EMBL" id="CAF4012113.1"/>
    </source>
</evidence>
<evidence type="ECO:0000313" key="15">
    <source>
        <dbReference type="EMBL" id="CAF4041355.1"/>
    </source>
</evidence>
<dbReference type="InterPro" id="IPR000276">
    <property type="entry name" value="GPCR_Rhodpsn"/>
</dbReference>
<evidence type="ECO:0000256" key="3">
    <source>
        <dbReference type="ARBA" id="ARBA00022989"/>
    </source>
</evidence>
<evidence type="ECO:0000313" key="16">
    <source>
        <dbReference type="Proteomes" id="UP000663832"/>
    </source>
</evidence>
<dbReference type="EMBL" id="CAJOAY010003819">
    <property type="protein sequence ID" value="CAF4041355.1"/>
    <property type="molecule type" value="Genomic_DNA"/>
</dbReference>
<feature type="transmembrane region" description="Helical" evidence="8">
    <location>
        <begin position="258"/>
        <end position="276"/>
    </location>
</feature>
<evidence type="ECO:0000313" key="11">
    <source>
        <dbReference type="EMBL" id="CAF1511144.1"/>
    </source>
</evidence>
<feature type="transmembrane region" description="Helical" evidence="8">
    <location>
        <begin position="46"/>
        <end position="68"/>
    </location>
</feature>
<evidence type="ECO:0000256" key="4">
    <source>
        <dbReference type="ARBA" id="ARBA00023040"/>
    </source>
</evidence>
<gene>
    <name evidence="12" type="ORF">BJG266_LOCUS44104</name>
    <name evidence="10" type="ORF">JYZ213_LOCUS42429</name>
    <name evidence="15" type="ORF">OKA104_LOCUS32200</name>
    <name evidence="14" type="ORF">OXD698_LOCUS30167</name>
    <name evidence="13" type="ORF">QVE165_LOCUS61048</name>
    <name evidence="11" type="ORF">VCS650_LOCUS42775</name>
</gene>
<feature type="domain" description="G-protein coupled receptors family 1 profile" evidence="9">
    <location>
        <begin position="25"/>
        <end position="274"/>
    </location>
</feature>
<comment type="caution">
    <text evidence="10">The sequence shown here is derived from an EMBL/GenBank/DDBJ whole genome shotgun (WGS) entry which is preliminary data.</text>
</comment>
<evidence type="ECO:0000256" key="1">
    <source>
        <dbReference type="ARBA" id="ARBA00004141"/>
    </source>
</evidence>
<evidence type="ECO:0000256" key="6">
    <source>
        <dbReference type="ARBA" id="ARBA00023170"/>
    </source>
</evidence>
<keyword evidence="6" id="KW-0675">Receptor</keyword>
<dbReference type="EMBL" id="CAJNOM010003781">
    <property type="protein sequence ID" value="CAF1649261.1"/>
    <property type="molecule type" value="Genomic_DNA"/>
</dbReference>
<keyword evidence="4" id="KW-0297">G-protein coupled receptor</keyword>
<reference evidence="10" key="1">
    <citation type="submission" date="2021-02" db="EMBL/GenBank/DDBJ databases">
        <authorList>
            <person name="Nowell W R."/>
        </authorList>
    </citation>
    <scope>NUCLEOTIDE SEQUENCE</scope>
</reference>
<feature type="transmembrane region" description="Helical" evidence="8">
    <location>
        <begin position="127"/>
        <end position="148"/>
    </location>
</feature>
<evidence type="ECO:0000313" key="17">
    <source>
        <dbReference type="Proteomes" id="UP000663845"/>
    </source>
</evidence>
<evidence type="ECO:0000313" key="12">
    <source>
        <dbReference type="EMBL" id="CAF1517923.1"/>
    </source>
</evidence>
<evidence type="ECO:0000256" key="2">
    <source>
        <dbReference type="ARBA" id="ARBA00022692"/>
    </source>
</evidence>
<feature type="transmembrane region" description="Helical" evidence="8">
    <location>
        <begin position="12"/>
        <end position="34"/>
    </location>
</feature>
<feature type="transmembrane region" description="Helical" evidence="8">
    <location>
        <begin position="168"/>
        <end position="193"/>
    </location>
</feature>
<dbReference type="PROSITE" id="PS50262">
    <property type="entry name" value="G_PROTEIN_RECEP_F1_2"/>
    <property type="match status" value="1"/>
</dbReference>
<keyword evidence="16" id="KW-1185">Reference proteome</keyword>
<feature type="transmembrane region" description="Helical" evidence="8">
    <location>
        <begin position="214"/>
        <end position="238"/>
    </location>
</feature>
<keyword evidence="2 8" id="KW-0812">Transmembrane</keyword>
<feature type="transmembrane region" description="Helical" evidence="8">
    <location>
        <begin position="88"/>
        <end position="107"/>
    </location>
</feature>
<dbReference type="OrthoDB" id="10033993at2759"/>
<evidence type="ECO:0000313" key="13">
    <source>
        <dbReference type="EMBL" id="CAF1649261.1"/>
    </source>
</evidence>
<dbReference type="PANTHER" id="PTHR24243">
    <property type="entry name" value="G-PROTEIN COUPLED RECEPTOR"/>
    <property type="match status" value="1"/>
</dbReference>
<dbReference type="InterPro" id="IPR017452">
    <property type="entry name" value="GPCR_Rhodpsn_7TM"/>
</dbReference>
<proteinExistence type="predicted"/>
<evidence type="ECO:0000256" key="5">
    <source>
        <dbReference type="ARBA" id="ARBA00023136"/>
    </source>
</evidence>
<dbReference type="Proteomes" id="UP000663891">
    <property type="component" value="Unassembled WGS sequence"/>
</dbReference>
<dbReference type="EMBL" id="CAJNON010002475">
    <property type="protein sequence ID" value="CAF1511144.1"/>
    <property type="molecule type" value="Genomic_DNA"/>
</dbReference>
<dbReference type="Proteomes" id="UP000663845">
    <property type="component" value="Unassembled WGS sequence"/>
</dbReference>
<dbReference type="Proteomes" id="UP000663832">
    <property type="component" value="Unassembled WGS sequence"/>
</dbReference>
<dbReference type="GO" id="GO:0005886">
    <property type="term" value="C:plasma membrane"/>
    <property type="evidence" value="ECO:0007669"/>
    <property type="project" value="TreeGrafter"/>
</dbReference>
<keyword evidence="7" id="KW-0807">Transducer</keyword>
<accession>A0A815RSE2</accession>
<dbReference type="Gene3D" id="1.20.1070.10">
    <property type="entry name" value="Rhodopsin 7-helix transmembrane proteins"/>
    <property type="match status" value="1"/>
</dbReference>
<organism evidence="10 17">
    <name type="scientific">Adineta steineri</name>
    <dbReference type="NCBI Taxonomy" id="433720"/>
    <lineage>
        <taxon>Eukaryota</taxon>
        <taxon>Metazoa</taxon>
        <taxon>Spiralia</taxon>
        <taxon>Gnathifera</taxon>
        <taxon>Rotifera</taxon>
        <taxon>Eurotatoria</taxon>
        <taxon>Bdelloidea</taxon>
        <taxon>Adinetida</taxon>
        <taxon>Adinetidae</taxon>
        <taxon>Adineta</taxon>
    </lineage>
</organism>
<keyword evidence="5 8" id="KW-0472">Membrane</keyword>
<dbReference type="GO" id="GO:0004930">
    <property type="term" value="F:G protein-coupled receptor activity"/>
    <property type="evidence" value="ECO:0007669"/>
    <property type="project" value="UniProtKB-KW"/>
</dbReference>
<comment type="subcellular location">
    <subcellularLocation>
        <location evidence="1">Membrane</location>
        <topology evidence="1">Multi-pass membrane protein</topology>
    </subcellularLocation>
</comment>